<organism evidence="2 3">
    <name type="scientific">Sedimenticola thiotaurini</name>
    <dbReference type="NCBI Taxonomy" id="1543721"/>
    <lineage>
        <taxon>Bacteria</taxon>
        <taxon>Pseudomonadati</taxon>
        <taxon>Pseudomonadota</taxon>
        <taxon>Gammaproteobacteria</taxon>
        <taxon>Chromatiales</taxon>
        <taxon>Sedimenticolaceae</taxon>
        <taxon>Sedimenticola</taxon>
    </lineage>
</organism>
<sequence>MTKEGQRRFIFTMIIWWIGLIAANSVCDIFASVEWVSRIVPAIKSFKLAAAPENACSADGIWTYAWLVAPIFFIWITYIAYIEPTYERTAKQRGWGVPFVFLLLLIGCLTTFYGIYDPYPGTGKGRWETMYRESEVGVIAVTTAAWVGTYGLLLMSALLITEIFRIKRNQ</sequence>
<keyword evidence="3" id="KW-1185">Reference proteome</keyword>
<feature type="transmembrane region" description="Helical" evidence="1">
    <location>
        <begin position="9"/>
        <end position="31"/>
    </location>
</feature>
<evidence type="ECO:0000313" key="2">
    <source>
        <dbReference type="EMBL" id="AKH21917.1"/>
    </source>
</evidence>
<name>A0A0F7K1X9_9GAMM</name>
<proteinExistence type="predicted"/>
<dbReference type="EMBL" id="CP011412">
    <property type="protein sequence ID" value="AKH21917.1"/>
    <property type="molecule type" value="Genomic_DNA"/>
</dbReference>
<dbReference type="AlphaFoldDB" id="A0A0F7K1X9"/>
<feature type="transmembrane region" description="Helical" evidence="1">
    <location>
        <begin position="94"/>
        <end position="116"/>
    </location>
</feature>
<evidence type="ECO:0000256" key="1">
    <source>
        <dbReference type="SAM" id="Phobius"/>
    </source>
</evidence>
<evidence type="ECO:0000313" key="3">
    <source>
        <dbReference type="Proteomes" id="UP000034410"/>
    </source>
</evidence>
<dbReference type="Proteomes" id="UP000034410">
    <property type="component" value="Chromosome"/>
</dbReference>
<keyword evidence="1" id="KW-0812">Transmembrane</keyword>
<feature type="transmembrane region" description="Helical" evidence="1">
    <location>
        <begin position="136"/>
        <end position="160"/>
    </location>
</feature>
<gene>
    <name evidence="2" type="ORF">AAY24_17960</name>
</gene>
<dbReference type="KEGG" id="seds:AAY24_17960"/>
<reference evidence="2 3" key="1">
    <citation type="journal article" date="2015" name="Genome Announc.">
        <title>Complete Genome Sequence of Sedimenticola thiotaurini Strain SIP-G1, a Polyphosphate- and Polyhydroxyalkanoate-Accumulating Sulfur-Oxidizing Gammaproteobacterium Isolated from Salt Marsh Sediments.</title>
        <authorList>
            <person name="Flood B.E."/>
            <person name="Jones D.S."/>
            <person name="Bailey J.V."/>
        </authorList>
    </citation>
    <scope>NUCLEOTIDE SEQUENCE [LARGE SCALE GENOMIC DNA]</scope>
    <source>
        <strain evidence="2 3">SIP-G1</strain>
    </source>
</reference>
<keyword evidence="1" id="KW-1133">Transmembrane helix</keyword>
<dbReference type="RefSeq" id="WP_046860838.1">
    <property type="nucleotide sequence ID" value="NZ_CP011412.1"/>
</dbReference>
<feature type="transmembrane region" description="Helical" evidence="1">
    <location>
        <begin position="61"/>
        <end position="82"/>
    </location>
</feature>
<keyword evidence="1" id="KW-0472">Membrane</keyword>
<accession>A0A0F7K1X9</accession>
<protein>
    <submittedName>
        <fullName evidence="2">Uncharacterized protein</fullName>
    </submittedName>
</protein>